<dbReference type="GO" id="GO:0004650">
    <property type="term" value="F:polygalacturonase activity"/>
    <property type="evidence" value="ECO:0007669"/>
    <property type="project" value="InterPro"/>
</dbReference>
<sequence length="761" mass="81518">MTCITVSNPVVVPAVGNALPDDPFWLQEIRHQGSAPFSSSPSTYKVFRNVKDYGATGNGIADDTVAINSAISSGGRCGGGNCSSSTTTPAVVYFPSGTYIVSAPIIAYYYTVIIGDARKPPTIRAAPNFAGIAVIDADPYLPGGNQWYVNQNNFHRSVRNLVIDLTHMPASATATGLHWQVSQCTSLMNIVVEMSTQSGNMHQGIFMENGSGGFMGGMIYSTSSTSSFSLSPSHEPFSYRFTVRNIVVNNARTAVYGMWNWGWTFQGITINNCRVGFDLATGDAQTVGAEAIIDAVVTNTPIFVRCSTLSKNRLAGSLVLNNISLKNVPVAVGIVGGAIVLAGGTMIISSWGQGNIYSGGNTNSTFVQGSIHSAYKDSSLLDSSGKIFGKTHPQYIDYSADQFVSVKSHGAKGDGVSDDTEIINTIFAEYSGRYIIFFDAGVYKVTSTINIPPGSRVVGEAWSVIMGGGPYFQDQHDPHVVVQVGSKGSEGIIEITDIVFATRGPAPGAIVVEWNVHEPLGQHGACGMWDSHIRLGGAAGTNLELAQCPKGAVNSNCFAAFLALHLTTKSTAYLEGTWVWVADHDLDGDGSSQLNIFSGRGILSESAGPVWMIGTAEHHVLYQYSLVGAKNHYMGLIQTETPYFQPKPAPPMPFVRNPQYHDPPLDPKKDMAWALWVQSSENIVIFGAGLYSFFKNYSQDRLASHSCQEHIANIDSTSSVVVYSLSTLGSIYQISMNGKGVARWGDNVNGFASTVTLWKPV</sequence>
<keyword evidence="3" id="KW-1185">Reference proteome</keyword>
<dbReference type="STRING" id="936435.F8PQF9"/>
<feature type="domain" description="Rhamnogalacturonase A/B/Epimerase-like pectate lyase" evidence="1">
    <location>
        <begin position="47"/>
        <end position="278"/>
    </location>
</feature>
<dbReference type="Gene3D" id="2.160.20.10">
    <property type="entry name" value="Single-stranded right-handed beta-helix, Pectin lyase-like"/>
    <property type="match status" value="2"/>
</dbReference>
<dbReference type="InterPro" id="IPR024535">
    <property type="entry name" value="RHGA/B-epi-like_pectate_lyase"/>
</dbReference>
<feature type="domain" description="Rhamnogalacturonase A/B/Epimerase-like pectate lyase" evidence="1">
    <location>
        <begin position="403"/>
        <end position="461"/>
    </location>
</feature>
<dbReference type="AlphaFoldDB" id="F8PQF9"/>
<dbReference type="OMA" id="NFERESH"/>
<dbReference type="eggNOG" id="ENOG502QV54">
    <property type="taxonomic scope" value="Eukaryota"/>
</dbReference>
<dbReference type="Pfam" id="PF12708">
    <property type="entry name" value="Pect-lyase_RHGA_epim"/>
    <property type="match status" value="2"/>
</dbReference>
<dbReference type="InterPro" id="IPR011050">
    <property type="entry name" value="Pectin_lyase_fold/virulence"/>
</dbReference>
<dbReference type="PANTHER" id="PTHR33928:SF2">
    <property type="entry name" value="PECTATE LYASE SUPERFAMILY PROTEIN DOMAIN-CONTAINING PROTEIN-RELATED"/>
    <property type="match status" value="1"/>
</dbReference>
<dbReference type="InParanoid" id="F8PQF9"/>
<dbReference type="Proteomes" id="UP000008063">
    <property type="component" value="Unassembled WGS sequence"/>
</dbReference>
<keyword evidence="2" id="KW-0378">Hydrolase</keyword>
<name>F8PQF9_SERL3</name>
<dbReference type="EMBL" id="GL945477">
    <property type="protein sequence ID" value="EGO01572.1"/>
    <property type="molecule type" value="Genomic_DNA"/>
</dbReference>
<evidence type="ECO:0000313" key="3">
    <source>
        <dbReference type="Proteomes" id="UP000008063"/>
    </source>
</evidence>
<dbReference type="InterPro" id="IPR012334">
    <property type="entry name" value="Pectin_lyas_fold"/>
</dbReference>
<gene>
    <name evidence="2" type="ORF">SERLA73DRAFT_48864</name>
</gene>
<dbReference type="CDD" id="cd23668">
    <property type="entry name" value="GH55_beta13glucanase-like"/>
    <property type="match status" value="1"/>
</dbReference>
<proteinExistence type="predicted"/>
<evidence type="ECO:0000259" key="1">
    <source>
        <dbReference type="Pfam" id="PF12708"/>
    </source>
</evidence>
<evidence type="ECO:0000313" key="2">
    <source>
        <dbReference type="EMBL" id="EGO01572.1"/>
    </source>
</evidence>
<dbReference type="InterPro" id="IPR039279">
    <property type="entry name" value="QRT3-like"/>
</dbReference>
<reference evidence="3" key="1">
    <citation type="journal article" date="2011" name="Science">
        <title>The plant cell wall-decomposing machinery underlies the functional diversity of forest fungi.</title>
        <authorList>
            <person name="Eastwood D.C."/>
            <person name="Floudas D."/>
            <person name="Binder M."/>
            <person name="Majcherczyk A."/>
            <person name="Schneider P."/>
            <person name="Aerts A."/>
            <person name="Asiegbu F.O."/>
            <person name="Baker S.E."/>
            <person name="Barry K."/>
            <person name="Bendiksby M."/>
            <person name="Blumentritt M."/>
            <person name="Coutinho P.M."/>
            <person name="Cullen D."/>
            <person name="de Vries R.P."/>
            <person name="Gathman A."/>
            <person name="Goodell B."/>
            <person name="Henrissat B."/>
            <person name="Ihrmark K."/>
            <person name="Kauserud H."/>
            <person name="Kohler A."/>
            <person name="LaButti K."/>
            <person name="Lapidus A."/>
            <person name="Lavin J.L."/>
            <person name="Lee Y.-H."/>
            <person name="Lindquist E."/>
            <person name="Lilly W."/>
            <person name="Lucas S."/>
            <person name="Morin E."/>
            <person name="Murat C."/>
            <person name="Oguiza J.A."/>
            <person name="Park J."/>
            <person name="Pisabarro A.G."/>
            <person name="Riley R."/>
            <person name="Rosling A."/>
            <person name="Salamov A."/>
            <person name="Schmidt O."/>
            <person name="Schmutz J."/>
            <person name="Skrede I."/>
            <person name="Stenlid J."/>
            <person name="Wiebenga A."/>
            <person name="Xie X."/>
            <person name="Kuees U."/>
            <person name="Hibbett D.S."/>
            <person name="Hoffmeister D."/>
            <person name="Hoegberg N."/>
            <person name="Martin F."/>
            <person name="Grigoriev I.V."/>
            <person name="Watkinson S.C."/>
        </authorList>
    </citation>
    <scope>NUCLEOTIDE SEQUENCE [LARGE SCALE GENOMIC DNA]</scope>
    <source>
        <strain evidence="3">strain S7.3</strain>
    </source>
</reference>
<accession>F8PQF9</accession>
<organism evidence="3">
    <name type="scientific">Serpula lacrymans var. lacrymans (strain S7.3)</name>
    <name type="common">Dry rot fungus</name>
    <dbReference type="NCBI Taxonomy" id="936435"/>
    <lineage>
        <taxon>Eukaryota</taxon>
        <taxon>Fungi</taxon>
        <taxon>Dikarya</taxon>
        <taxon>Basidiomycota</taxon>
        <taxon>Agaricomycotina</taxon>
        <taxon>Agaricomycetes</taxon>
        <taxon>Agaricomycetidae</taxon>
        <taxon>Boletales</taxon>
        <taxon>Coniophorineae</taxon>
        <taxon>Serpulaceae</taxon>
        <taxon>Serpula</taxon>
    </lineage>
</organism>
<dbReference type="HOGENOM" id="CLU_002540_2_2_1"/>
<dbReference type="PANTHER" id="PTHR33928">
    <property type="entry name" value="POLYGALACTURONASE QRT3"/>
    <property type="match status" value="1"/>
</dbReference>
<protein>
    <submittedName>
        <fullName evidence="2">Glycoside hydrolase family 55 protein</fullName>
    </submittedName>
</protein>
<dbReference type="SUPFAM" id="SSF51126">
    <property type="entry name" value="Pectin lyase-like"/>
    <property type="match status" value="2"/>
</dbReference>